<evidence type="ECO:0000256" key="7">
    <source>
        <dbReference type="ARBA" id="ARBA00022989"/>
    </source>
</evidence>
<feature type="transmembrane region" description="Helical" evidence="9">
    <location>
        <begin position="58"/>
        <end position="77"/>
    </location>
</feature>
<dbReference type="SUPFAM" id="SSF53756">
    <property type="entry name" value="UDP-Glycosyltransferase/glycogen phosphorylase"/>
    <property type="match status" value="1"/>
</dbReference>
<comment type="subcellular location">
    <subcellularLocation>
        <location evidence="1">Endoplasmic reticulum membrane</location>
        <topology evidence="1">Single-pass membrane protein</topology>
    </subcellularLocation>
</comment>
<evidence type="ECO:0000256" key="6">
    <source>
        <dbReference type="ARBA" id="ARBA00022824"/>
    </source>
</evidence>
<keyword evidence="6" id="KW-0256">Endoplasmic reticulum</keyword>
<dbReference type="GO" id="GO:0005789">
    <property type="term" value="C:endoplasmic reticulum membrane"/>
    <property type="evidence" value="ECO:0007669"/>
    <property type="project" value="UniProtKB-SubCell"/>
</dbReference>
<evidence type="ECO:0000256" key="1">
    <source>
        <dbReference type="ARBA" id="ARBA00004389"/>
    </source>
</evidence>
<protein>
    <recommendedName>
        <fullName evidence="13">Chitobiosyldiphosphodolichol beta-mannosyltransferase</fullName>
    </recommendedName>
</protein>
<accession>A0AA85KJK0</accession>
<keyword evidence="4" id="KW-0808">Transferase</keyword>
<comment type="pathway">
    <text evidence="2">Protein modification; protein glycosylation.</text>
</comment>
<reference evidence="11 12" key="2">
    <citation type="submission" date="2023-11" db="UniProtKB">
        <authorList>
            <consortium name="WormBaseParasite"/>
        </authorList>
    </citation>
    <scope>IDENTIFICATION</scope>
</reference>
<evidence type="ECO:0000313" key="12">
    <source>
        <dbReference type="WBParaSite" id="TREG1_9260.2"/>
    </source>
</evidence>
<organism evidence="10 11">
    <name type="scientific">Trichobilharzia regenti</name>
    <name type="common">Nasal bird schistosome</name>
    <dbReference type="NCBI Taxonomy" id="157069"/>
    <lineage>
        <taxon>Eukaryota</taxon>
        <taxon>Metazoa</taxon>
        <taxon>Spiralia</taxon>
        <taxon>Lophotrochozoa</taxon>
        <taxon>Platyhelminthes</taxon>
        <taxon>Trematoda</taxon>
        <taxon>Digenea</taxon>
        <taxon>Strigeidida</taxon>
        <taxon>Schistosomatoidea</taxon>
        <taxon>Schistosomatidae</taxon>
        <taxon>Trichobilharzia</taxon>
    </lineage>
</organism>
<dbReference type="Gene3D" id="3.40.50.2000">
    <property type="entry name" value="Glycogen Phosphorylase B"/>
    <property type="match status" value="1"/>
</dbReference>
<dbReference type="PANTHER" id="PTHR13036:SF0">
    <property type="entry name" value="CHITOBIOSYLDIPHOSPHODOLICHOL BETA-MANNOSYLTRANSFERASE"/>
    <property type="match status" value="1"/>
</dbReference>
<sequence length="459" mass="51984">MANKRTAHVIVLGDLSRSPRILSQAHFLARDVNSWSSSVKPLDIPVCPDLKTLHLPSFLVFIFKFIFIALSLFLHLVKHCRSELIIIQNPPAVPTFLITWIFIKITGKSLVIDWHNYGFTLLELNASSKSLFTRLYYTLEVGFAKAFFSSSISDRVAHLCVSKALQRDLETKGIQATVYYDRAPDGFVPTSSQAAHRLFLKLSNQYEVFRDELSSCRFTRFTELTALPSDSKNNGPKWRPDRPALVVSSCSWTPDDDFGLVIDALCIYDEIVEQSDSGLPHVVFAVTGRGPLKSYYQKLVKEKKWKHVEVIMPWLEWSDYPIFLGCADLGISIHRSSSGLDLPMKVVDLFGVNVPVLALSYPTLCELMDENNYGLCFETCHQLVDQMCSLLKPCQESTTKHTDESSRFLSVGSGQLIYFRESLKQRNKSLPRGFTYWKNTALPVYLKVVSTAYHANKAD</sequence>
<dbReference type="GO" id="GO:0000030">
    <property type="term" value="F:mannosyltransferase activity"/>
    <property type="evidence" value="ECO:0007669"/>
    <property type="project" value="InterPro"/>
</dbReference>
<evidence type="ECO:0000256" key="4">
    <source>
        <dbReference type="ARBA" id="ARBA00022679"/>
    </source>
</evidence>
<reference evidence="10" key="1">
    <citation type="submission" date="2022-06" db="EMBL/GenBank/DDBJ databases">
        <authorList>
            <person name="Berger JAMES D."/>
            <person name="Berger JAMES D."/>
        </authorList>
    </citation>
    <scope>NUCLEOTIDE SEQUENCE [LARGE SCALE GENOMIC DNA]</scope>
</reference>
<dbReference type="AlphaFoldDB" id="A0AA85KJK0"/>
<evidence type="ECO:0000313" key="10">
    <source>
        <dbReference type="Proteomes" id="UP000050795"/>
    </source>
</evidence>
<dbReference type="WBParaSite" id="TREG1_9260.1">
    <property type="protein sequence ID" value="TREG1_9260.1"/>
    <property type="gene ID" value="TREG1_9260"/>
</dbReference>
<evidence type="ECO:0000256" key="8">
    <source>
        <dbReference type="ARBA" id="ARBA00023136"/>
    </source>
</evidence>
<dbReference type="Proteomes" id="UP000050795">
    <property type="component" value="Unassembled WGS sequence"/>
</dbReference>
<evidence type="ECO:0000313" key="11">
    <source>
        <dbReference type="WBParaSite" id="TREG1_9260.1"/>
    </source>
</evidence>
<dbReference type="InterPro" id="IPR026051">
    <property type="entry name" value="ALG1-like"/>
</dbReference>
<evidence type="ECO:0000256" key="5">
    <source>
        <dbReference type="ARBA" id="ARBA00022692"/>
    </source>
</evidence>
<evidence type="ECO:0000256" key="9">
    <source>
        <dbReference type="SAM" id="Phobius"/>
    </source>
</evidence>
<name>A0AA85KJK0_TRIRE</name>
<keyword evidence="5 9" id="KW-0812">Transmembrane</keyword>
<dbReference type="PANTHER" id="PTHR13036">
    <property type="entry name" value="BETA1,4 MANNOSYLTRANSFERASE"/>
    <property type="match status" value="1"/>
</dbReference>
<feature type="transmembrane region" description="Helical" evidence="9">
    <location>
        <begin position="84"/>
        <end position="103"/>
    </location>
</feature>
<dbReference type="WBParaSite" id="TREG1_9260.3">
    <property type="protein sequence ID" value="TREG1_9260.3"/>
    <property type="gene ID" value="TREG1_9260"/>
</dbReference>
<keyword evidence="3" id="KW-0328">Glycosyltransferase</keyword>
<keyword evidence="10" id="KW-1185">Reference proteome</keyword>
<keyword evidence="8 9" id="KW-0472">Membrane</keyword>
<dbReference type="WBParaSite" id="TREG1_9260.4">
    <property type="protein sequence ID" value="TREG1_9260.4"/>
    <property type="gene ID" value="TREG1_9260"/>
</dbReference>
<evidence type="ECO:0000256" key="2">
    <source>
        <dbReference type="ARBA" id="ARBA00004922"/>
    </source>
</evidence>
<evidence type="ECO:0000256" key="3">
    <source>
        <dbReference type="ARBA" id="ARBA00022676"/>
    </source>
</evidence>
<keyword evidence="7 9" id="KW-1133">Transmembrane helix</keyword>
<dbReference type="WBParaSite" id="TREG1_9260.2">
    <property type="protein sequence ID" value="TREG1_9260.2"/>
    <property type="gene ID" value="TREG1_9260"/>
</dbReference>
<proteinExistence type="predicted"/>
<evidence type="ECO:0008006" key="13">
    <source>
        <dbReference type="Google" id="ProtNLM"/>
    </source>
</evidence>